<gene>
    <name evidence="1" type="ORF">Sste5346_008283</name>
</gene>
<dbReference type="EMBL" id="JAWCUI010000062">
    <property type="protein sequence ID" value="KAL1890454.1"/>
    <property type="molecule type" value="Genomic_DNA"/>
</dbReference>
<comment type="caution">
    <text evidence="1">The sequence shown here is derived from an EMBL/GenBank/DDBJ whole genome shotgun (WGS) entry which is preliminary data.</text>
</comment>
<evidence type="ECO:0000313" key="2">
    <source>
        <dbReference type="Proteomes" id="UP001583186"/>
    </source>
</evidence>
<evidence type="ECO:0008006" key="3">
    <source>
        <dbReference type="Google" id="ProtNLM"/>
    </source>
</evidence>
<dbReference type="Proteomes" id="UP001583186">
    <property type="component" value="Unassembled WGS sequence"/>
</dbReference>
<reference evidence="1 2" key="1">
    <citation type="journal article" date="2024" name="IMA Fungus">
        <title>IMA Genome - F19 : A genome assembly and annotation guide to empower mycologists, including annotated draft genome sequences of Ceratocystis pirilliformis, Diaporthe australafricana, Fusarium ophioides, Paecilomyces lecythidis, and Sporothrix stenoceras.</title>
        <authorList>
            <person name="Aylward J."/>
            <person name="Wilson A.M."/>
            <person name="Visagie C.M."/>
            <person name="Spraker J."/>
            <person name="Barnes I."/>
            <person name="Buitendag C."/>
            <person name="Ceriani C."/>
            <person name="Del Mar Angel L."/>
            <person name="du Plessis D."/>
            <person name="Fuchs T."/>
            <person name="Gasser K."/>
            <person name="Kramer D."/>
            <person name="Li W."/>
            <person name="Munsamy K."/>
            <person name="Piso A."/>
            <person name="Price J.L."/>
            <person name="Sonnekus B."/>
            <person name="Thomas C."/>
            <person name="van der Nest A."/>
            <person name="van Dijk A."/>
            <person name="van Heerden A."/>
            <person name="van Vuuren N."/>
            <person name="Yilmaz N."/>
            <person name="Duong T.A."/>
            <person name="van der Merwe N.A."/>
            <person name="Wingfield M.J."/>
            <person name="Wingfield B.D."/>
        </authorList>
    </citation>
    <scope>NUCLEOTIDE SEQUENCE [LARGE SCALE GENOMIC DNA]</scope>
    <source>
        <strain evidence="1 2">CMW 5346</strain>
    </source>
</reference>
<evidence type="ECO:0000313" key="1">
    <source>
        <dbReference type="EMBL" id="KAL1890454.1"/>
    </source>
</evidence>
<accession>A0ABR3YQ08</accession>
<protein>
    <recommendedName>
        <fullName evidence="3">Minor tail protein</fullName>
    </recommendedName>
</protein>
<proteinExistence type="predicted"/>
<organism evidence="1 2">
    <name type="scientific">Sporothrix stenoceras</name>
    <dbReference type="NCBI Taxonomy" id="5173"/>
    <lineage>
        <taxon>Eukaryota</taxon>
        <taxon>Fungi</taxon>
        <taxon>Dikarya</taxon>
        <taxon>Ascomycota</taxon>
        <taxon>Pezizomycotina</taxon>
        <taxon>Sordariomycetes</taxon>
        <taxon>Sordariomycetidae</taxon>
        <taxon>Ophiostomatales</taxon>
        <taxon>Ophiostomataceae</taxon>
        <taxon>Sporothrix</taxon>
    </lineage>
</organism>
<keyword evidence="2" id="KW-1185">Reference proteome</keyword>
<name>A0ABR3YQ08_9PEZI</name>
<sequence length="677" mass="74231">MSDYRILSYSMTGDAFFLAPEKDADERMAAGSGTVSVWDSSSNQLPRAFTFGSEDGFTITIRVRIPAGVNWSDCSLIVQNDSGPKGVAVNSSHGSLVSDGVVDFPFTFNRPKPANWTEQEFSMAWSVDQEIQLLIAPSVGTDPIPIPQPVPIEAYGIYKTLPDYFTKDGIPLDLLRLFVPSSLTTGITTELQWIQWVANVCHGKQDPAGTPGQLRPDSTQHWLRYQVWNGGPSFIFEDGGNFNLDEWLYAYARFQKDKQWLTTVNCFDQAAIVETALSLGMHNGRLHWEVRRPFGYIHADLVGWGMCNNPFFETDKSIILLDDPMDDRRTPFRSHVFISISPTAVQYNRDNSVIVDACAGPVAGDLTYSGYMSECALHDGQELLFSGSGTTDRTVVGVNGSTRATRETTAEDAFTLSDLLKERGNNHPEDVKATIAALTESFANTTMPEPFNASFAINTILQPILDNTDKAAGLILDPASRLVKGLPQVTNAASGSVTDETQALGIVGNDSSQTGTYISFKITAFNSTSGDGATKAIEALQARLAMLVLPTGWEGKEFNVKVENNATLANGEANKPAKVIADTRIRVFGNIHLSLFVYKNLLVSISGNAVAEYIPTFYKILPNYASNAIQTYYINFIYTGDPNKGASFFSGSASLLDDNFRQDSYEYLVNNIDIFKI</sequence>